<keyword evidence="1" id="KW-0472">Membrane</keyword>
<dbReference type="AlphaFoldDB" id="V6DJF9"/>
<sequence length="174" mass="20504">MSLINFSDFNNIKTHKILNKLTITFFISITLISIITISYFQLKQLNIYLKLRDDFYHLDKYVQNQKYIFDKKIKLNKSIKLLESKQDMLISKVYKVKDILKFIMQHIPVNIAIDNFLYTTNKLNIKGQSKSWISLGTFANKLSNKLGKLLKHKTSIKTSEDITLILYELEFELS</sequence>
<dbReference type="Proteomes" id="UP000018769">
    <property type="component" value="Chromosome I"/>
</dbReference>
<keyword evidence="1" id="KW-1133">Transmembrane helix</keyword>
<proteinExistence type="predicted"/>
<evidence type="ECO:0000256" key="1">
    <source>
        <dbReference type="SAM" id="Phobius"/>
    </source>
</evidence>
<dbReference type="KEGG" id="dpb:BABL1_gene_364"/>
<keyword evidence="3" id="KW-1185">Reference proteome</keyword>
<protein>
    <submittedName>
        <fullName evidence="2">Uncharacterized protein</fullName>
    </submittedName>
</protein>
<gene>
    <name evidence="2" type="ORF">BABL1_gene_364</name>
</gene>
<evidence type="ECO:0000313" key="2">
    <source>
        <dbReference type="EMBL" id="CDK30651.1"/>
    </source>
</evidence>
<evidence type="ECO:0000313" key="3">
    <source>
        <dbReference type="Proteomes" id="UP000018769"/>
    </source>
</evidence>
<accession>V6DJF9</accession>
<dbReference type="HOGENOM" id="CLU_1537251_0_0_7"/>
<organism evidence="2 3">
    <name type="scientific">Candidatus Babela massiliensis</name>
    <dbReference type="NCBI Taxonomy" id="673862"/>
    <lineage>
        <taxon>Bacteria</taxon>
        <taxon>Candidatus Babelota</taxon>
        <taxon>Candidatus Babeliae</taxon>
        <taxon>Candidatus Babeliales</taxon>
        <taxon>Candidatus Babeliaceae</taxon>
        <taxon>Candidatus Babela</taxon>
    </lineage>
</organism>
<keyword evidence="1" id="KW-0812">Transmembrane</keyword>
<dbReference type="RefSeq" id="WP_023792125.1">
    <property type="nucleotide sequence ID" value="NC_023003.1"/>
</dbReference>
<dbReference type="EMBL" id="HG793133">
    <property type="protein sequence ID" value="CDK30651.1"/>
    <property type="molecule type" value="Genomic_DNA"/>
</dbReference>
<name>V6DJF9_9BACT</name>
<feature type="transmembrane region" description="Helical" evidence="1">
    <location>
        <begin position="21"/>
        <end position="42"/>
    </location>
</feature>
<reference evidence="2 3" key="1">
    <citation type="journal article" date="2015" name="Biol. Direct">
        <title>Babela massiliensis, a representative of a widespread bacterial phylum with unusual adaptations to parasitism in amoebae.</title>
        <authorList>
            <person name="Pagnier I."/>
            <person name="Yutin N."/>
            <person name="Croce O."/>
            <person name="Makarova K.S."/>
            <person name="Wolf Y.I."/>
            <person name="Benamar S."/>
            <person name="Raoult D."/>
            <person name="Koonin E.V."/>
            <person name="La Scola B."/>
        </authorList>
    </citation>
    <scope>NUCLEOTIDE SEQUENCE [LARGE SCALE GENOMIC DNA]</scope>
    <source>
        <strain evidence="3">BABL1</strain>
    </source>
</reference>
<dbReference type="STRING" id="673862.BABL1_gene_364"/>